<gene>
    <name evidence="2" type="ORF">FPL22_11325</name>
</gene>
<keyword evidence="1" id="KW-0732">Signal</keyword>
<dbReference type="Proteomes" id="UP000315648">
    <property type="component" value="Unassembled WGS sequence"/>
</dbReference>
<keyword evidence="3" id="KW-1185">Reference proteome</keyword>
<feature type="signal peptide" evidence="1">
    <location>
        <begin position="1"/>
        <end position="20"/>
    </location>
</feature>
<protein>
    <submittedName>
        <fullName evidence="2">Uncharacterized protein</fullName>
    </submittedName>
</protein>
<dbReference type="EMBL" id="VMBG01000002">
    <property type="protein sequence ID" value="TSJ76710.1"/>
    <property type="molecule type" value="Genomic_DNA"/>
</dbReference>
<dbReference type="Gene3D" id="1.25.40.10">
    <property type="entry name" value="Tetratricopeptide repeat domain"/>
    <property type="match status" value="1"/>
</dbReference>
<evidence type="ECO:0000313" key="2">
    <source>
        <dbReference type="EMBL" id="TSJ76710.1"/>
    </source>
</evidence>
<evidence type="ECO:0000313" key="3">
    <source>
        <dbReference type="Proteomes" id="UP000315648"/>
    </source>
</evidence>
<dbReference type="RefSeq" id="WP_144230467.1">
    <property type="nucleotide sequence ID" value="NZ_CBCRVV010000014.1"/>
</dbReference>
<comment type="caution">
    <text evidence="2">The sequence shown here is derived from an EMBL/GenBank/DDBJ whole genome shotgun (WGS) entry which is preliminary data.</text>
</comment>
<accession>A0A556QJ89</accession>
<dbReference type="InterPro" id="IPR011990">
    <property type="entry name" value="TPR-like_helical_dom_sf"/>
</dbReference>
<dbReference type="AlphaFoldDB" id="A0A556QJ89"/>
<proteinExistence type="predicted"/>
<dbReference type="SUPFAM" id="SSF48452">
    <property type="entry name" value="TPR-like"/>
    <property type="match status" value="1"/>
</dbReference>
<reference evidence="2 3" key="1">
    <citation type="submission" date="2019-07" db="EMBL/GenBank/DDBJ databases">
        <title>Description of 53C-WASEF.</title>
        <authorList>
            <person name="Pitt A."/>
            <person name="Hahn M.W."/>
        </authorList>
    </citation>
    <scope>NUCLEOTIDE SEQUENCE [LARGE SCALE GENOMIC DNA]</scope>
    <source>
        <strain evidence="2 3">53C-WASEF</strain>
    </source>
</reference>
<evidence type="ECO:0000256" key="1">
    <source>
        <dbReference type="SAM" id="SignalP"/>
    </source>
</evidence>
<sequence>MKFYARLLVLVVCLPLVALRAEDKPAPSKATQELRVLVERQRDLLAKAAEKTTQAEVEDMRSQFQELVFNFDDYLKKYPNEAAGYVSYALLLNQPVLDERKRAAALLLKANKLDSNLPLVKNQLGNYLAEEGKPLDALNYYLAAVKLAPAEPLYHYQIGTLLTEAREDFIKSGAWTRATVDQAMQEAFEQASACAPGNTAYAYRYGESFYDLERPEWSAALAFWREFEGKVGTPLEKETVRLHQANVLIHEQKFADARTLLATVKEPALQAQKQKLVAQLDAEPAK</sequence>
<feature type="chain" id="PRO_5021911056" evidence="1">
    <location>
        <begin position="21"/>
        <end position="286"/>
    </location>
</feature>
<name>A0A556QJ89_9BACT</name>
<organism evidence="2 3">
    <name type="scientific">Rariglobus hedericola</name>
    <dbReference type="NCBI Taxonomy" id="2597822"/>
    <lineage>
        <taxon>Bacteria</taxon>
        <taxon>Pseudomonadati</taxon>
        <taxon>Verrucomicrobiota</taxon>
        <taxon>Opitutia</taxon>
        <taxon>Opitutales</taxon>
        <taxon>Opitutaceae</taxon>
        <taxon>Rariglobus</taxon>
    </lineage>
</organism>
<dbReference type="OrthoDB" id="187842at2"/>